<reference evidence="1 2" key="1">
    <citation type="journal article" date="2022" name="DNA Res.">
        <title>Chromosomal-level genome assembly of the orchid tree Bauhinia variegata (Leguminosae; Cercidoideae) supports the allotetraploid origin hypothesis of Bauhinia.</title>
        <authorList>
            <person name="Zhong Y."/>
            <person name="Chen Y."/>
            <person name="Zheng D."/>
            <person name="Pang J."/>
            <person name="Liu Y."/>
            <person name="Luo S."/>
            <person name="Meng S."/>
            <person name="Qian L."/>
            <person name="Wei D."/>
            <person name="Dai S."/>
            <person name="Zhou R."/>
        </authorList>
    </citation>
    <scope>NUCLEOTIDE SEQUENCE [LARGE SCALE GENOMIC DNA]</scope>
    <source>
        <strain evidence="1">BV-YZ2020</strain>
    </source>
</reference>
<organism evidence="1 2">
    <name type="scientific">Bauhinia variegata</name>
    <name type="common">Purple orchid tree</name>
    <name type="synonym">Phanera variegata</name>
    <dbReference type="NCBI Taxonomy" id="167791"/>
    <lineage>
        <taxon>Eukaryota</taxon>
        <taxon>Viridiplantae</taxon>
        <taxon>Streptophyta</taxon>
        <taxon>Embryophyta</taxon>
        <taxon>Tracheophyta</taxon>
        <taxon>Spermatophyta</taxon>
        <taxon>Magnoliopsida</taxon>
        <taxon>eudicotyledons</taxon>
        <taxon>Gunneridae</taxon>
        <taxon>Pentapetalae</taxon>
        <taxon>rosids</taxon>
        <taxon>fabids</taxon>
        <taxon>Fabales</taxon>
        <taxon>Fabaceae</taxon>
        <taxon>Cercidoideae</taxon>
        <taxon>Cercideae</taxon>
        <taxon>Bauhiniinae</taxon>
        <taxon>Bauhinia</taxon>
    </lineage>
</organism>
<keyword evidence="2" id="KW-1185">Reference proteome</keyword>
<protein>
    <submittedName>
        <fullName evidence="1">Uncharacterized protein</fullName>
    </submittedName>
</protein>
<dbReference type="Proteomes" id="UP000828941">
    <property type="component" value="Chromosome 10"/>
</dbReference>
<sequence length="831" mass="92603">MDPNSNGNVHSFRPFFLFNDSHGVSKEAKLIQIQDQIPLHTGNWGKMNNEVTSVCHIAGQINSNGVWMGDDPLSFSLPLLLLQLSLVFIVTRCICLLLKPLGQPSIVCDILGGMTLGPSILGRSPAFTEKVFPARARSLLETFAFFGFMLFVFLVGVKIDPSIVLRSDKRALVIGVLLFFVPFVLAGSVAYLLYQFASLDHDVSKALQIVVAIQCLTAFPVITCFLYDLQILNSEIGRLASTSSLVSDICFLCFMAIKFTIDIAAKRSVRECIGSFLSCVMLILFIVFLVRPAVLWVIQRTPQGKPVKETYIFGVLMVVMFCGFMGEVVGLNACVASFVLGLAIPDGLPLGAALVDTLDCFVSVLLMPIFFMISGLMTDVYAIRKMNNVAVILLIICVAFCGKFIATLLPLLLCRMPFRDVISLSLIMNSKGTVELALLILSKTQNVLNEECFSIMVLSLVLMSVILAPLVNALYDPSKRFLAYKRRTLLHHSNDEELRILACIHNHDNMLAILNLLAASNATEASSIELVVLHLVKLVGRASSLLVAQFPSEKIGQDHTQSEKIFNAFRKLGEQHKGHLTLHCYKGISPHTTMHNDVCYLALERRIALIIIPFHKRWIVGRRVESSLAYWHLNKNVLEKAPCSVGVLIDHGNQKKFWSEHAEASSTYKVAVYFFGGPDDREGLAYAKRMMEHPNVYITLFHFTSSTEIVSGSARSKMLDTNILSEFRLNAFRNDRVSYREEQVRNGRSVLDVIESMDSVYDLVMVGRTHGDSQLMSQLREWRRGELGCVGELLATIDIGLETSVLVLQQQTRVWGLRDPEDSTHLRRVSV</sequence>
<comment type="caution">
    <text evidence="1">The sequence shown here is derived from an EMBL/GenBank/DDBJ whole genome shotgun (WGS) entry which is preliminary data.</text>
</comment>
<proteinExistence type="predicted"/>
<gene>
    <name evidence="1" type="ORF">L6164_023993</name>
</gene>
<accession>A0ACB9LXD6</accession>
<dbReference type="EMBL" id="CM039435">
    <property type="protein sequence ID" value="KAI4315971.1"/>
    <property type="molecule type" value="Genomic_DNA"/>
</dbReference>
<evidence type="ECO:0000313" key="1">
    <source>
        <dbReference type="EMBL" id="KAI4315971.1"/>
    </source>
</evidence>
<evidence type="ECO:0000313" key="2">
    <source>
        <dbReference type="Proteomes" id="UP000828941"/>
    </source>
</evidence>
<name>A0ACB9LXD6_BAUVA</name>